<keyword evidence="3" id="KW-0408">Iron</keyword>
<sequence>MMSAKIALCQVQDFKHESVKKVVHPSKEGLDLILIKNDQDFYAYHNICPHFSVQLDNAKGQFFTYDNQWIMCAHHSAMFEIKTGLCIDGPCKANSLVQESVYIEDGNIYLKNCSKKMNI</sequence>
<evidence type="ECO:0000313" key="6">
    <source>
        <dbReference type="EMBL" id="MDQ8935596.1"/>
    </source>
</evidence>
<evidence type="ECO:0000313" key="7">
    <source>
        <dbReference type="Proteomes" id="UP001243844"/>
    </source>
</evidence>
<accession>A0AAW8J667</accession>
<feature type="domain" description="Rieske" evidence="5">
    <location>
        <begin position="20"/>
        <end position="110"/>
    </location>
</feature>
<evidence type="ECO:0000259" key="5">
    <source>
        <dbReference type="PROSITE" id="PS51296"/>
    </source>
</evidence>
<evidence type="ECO:0000256" key="2">
    <source>
        <dbReference type="ARBA" id="ARBA00022723"/>
    </source>
</evidence>
<organism evidence="6 7">
    <name type="scientific">Acinetobacter rudis</name>
    <dbReference type="NCBI Taxonomy" id="632955"/>
    <lineage>
        <taxon>Bacteria</taxon>
        <taxon>Pseudomonadati</taxon>
        <taxon>Pseudomonadota</taxon>
        <taxon>Gammaproteobacteria</taxon>
        <taxon>Moraxellales</taxon>
        <taxon>Moraxellaceae</taxon>
        <taxon>Acinetobacter</taxon>
    </lineage>
</organism>
<protein>
    <submittedName>
        <fullName evidence="6">Rieske 2Fe-2S domain-containing protein</fullName>
    </submittedName>
</protein>
<dbReference type="EMBL" id="JAVIDL010000011">
    <property type="protein sequence ID" value="MDQ8935596.1"/>
    <property type="molecule type" value="Genomic_DNA"/>
</dbReference>
<dbReference type="GO" id="GO:0046872">
    <property type="term" value="F:metal ion binding"/>
    <property type="evidence" value="ECO:0007669"/>
    <property type="project" value="UniProtKB-KW"/>
</dbReference>
<dbReference type="InterPro" id="IPR017941">
    <property type="entry name" value="Rieske_2Fe-2S"/>
</dbReference>
<dbReference type="GO" id="GO:0051537">
    <property type="term" value="F:2 iron, 2 sulfur cluster binding"/>
    <property type="evidence" value="ECO:0007669"/>
    <property type="project" value="UniProtKB-KW"/>
</dbReference>
<comment type="caution">
    <text evidence="6">The sequence shown here is derived from an EMBL/GenBank/DDBJ whole genome shotgun (WGS) entry which is preliminary data.</text>
</comment>
<dbReference type="PANTHER" id="PTHR40261">
    <property type="match status" value="1"/>
</dbReference>
<dbReference type="SUPFAM" id="SSF50022">
    <property type="entry name" value="ISP domain"/>
    <property type="match status" value="1"/>
</dbReference>
<evidence type="ECO:0000256" key="3">
    <source>
        <dbReference type="ARBA" id="ARBA00023004"/>
    </source>
</evidence>
<reference evidence="6" key="1">
    <citation type="submission" date="2023-08" db="EMBL/GenBank/DDBJ databases">
        <title>Emergence of clinically-relevant ST2 carbapenem-resistant Acinetobacter baumannii strains in hospital sewages in Zhejiang, East of China.</title>
        <authorList>
            <person name="Kaichao C."/>
            <person name="Zhang R."/>
        </authorList>
    </citation>
    <scope>NUCLEOTIDE SEQUENCE</scope>
    <source>
        <strain evidence="6">M-RB-37</strain>
    </source>
</reference>
<proteinExistence type="predicted"/>
<keyword evidence="1" id="KW-0001">2Fe-2S</keyword>
<evidence type="ECO:0000256" key="4">
    <source>
        <dbReference type="ARBA" id="ARBA00023014"/>
    </source>
</evidence>
<dbReference type="PANTHER" id="PTHR40261:SF1">
    <property type="entry name" value="RIESKE DOMAIN-CONTAINING PROTEIN"/>
    <property type="match status" value="1"/>
</dbReference>
<dbReference type="Proteomes" id="UP001243844">
    <property type="component" value="Unassembled WGS sequence"/>
</dbReference>
<evidence type="ECO:0000256" key="1">
    <source>
        <dbReference type="ARBA" id="ARBA00022714"/>
    </source>
</evidence>
<dbReference type="Pfam" id="PF00355">
    <property type="entry name" value="Rieske"/>
    <property type="match status" value="1"/>
</dbReference>
<dbReference type="PROSITE" id="PS51296">
    <property type="entry name" value="RIESKE"/>
    <property type="match status" value="1"/>
</dbReference>
<gene>
    <name evidence="6" type="ORF">RFH47_07630</name>
</gene>
<dbReference type="Gene3D" id="2.102.10.10">
    <property type="entry name" value="Rieske [2Fe-2S] iron-sulphur domain"/>
    <property type="match status" value="1"/>
</dbReference>
<dbReference type="AlphaFoldDB" id="A0AAW8J667"/>
<keyword evidence="4" id="KW-0411">Iron-sulfur</keyword>
<keyword evidence="2" id="KW-0479">Metal-binding</keyword>
<dbReference type="RefSeq" id="WP_308981324.1">
    <property type="nucleotide sequence ID" value="NZ_JAVIDL010000011.1"/>
</dbReference>
<dbReference type="CDD" id="cd03467">
    <property type="entry name" value="Rieske"/>
    <property type="match status" value="1"/>
</dbReference>
<dbReference type="InterPro" id="IPR036922">
    <property type="entry name" value="Rieske_2Fe-2S_sf"/>
</dbReference>
<name>A0AAW8J667_9GAMM</name>